<evidence type="ECO:0000259" key="10">
    <source>
        <dbReference type="Pfam" id="PF08418"/>
    </source>
</evidence>
<dbReference type="GO" id="GO:0005658">
    <property type="term" value="C:alpha DNA polymerase:primase complex"/>
    <property type="evidence" value="ECO:0007669"/>
    <property type="project" value="TreeGrafter"/>
</dbReference>
<dbReference type="InterPro" id="IPR043034">
    <property type="entry name" value="DNA_pol_alpha_B_N_sf"/>
</dbReference>
<dbReference type="Gene3D" id="1.10.8.530">
    <property type="entry name" value="DNA polymerase alpha-primase, subunit B, N-terminal domain"/>
    <property type="match status" value="1"/>
</dbReference>
<organism evidence="12">
    <name type="scientific">Diabrotica virgifera virgifera</name>
    <name type="common">western corn rootworm</name>
    <dbReference type="NCBI Taxonomy" id="50390"/>
    <lineage>
        <taxon>Eukaryota</taxon>
        <taxon>Metazoa</taxon>
        <taxon>Ecdysozoa</taxon>
        <taxon>Arthropoda</taxon>
        <taxon>Hexapoda</taxon>
        <taxon>Insecta</taxon>
        <taxon>Pterygota</taxon>
        <taxon>Neoptera</taxon>
        <taxon>Endopterygota</taxon>
        <taxon>Coleoptera</taxon>
        <taxon>Polyphaga</taxon>
        <taxon>Cucujiformia</taxon>
        <taxon>Chrysomeloidea</taxon>
        <taxon>Chrysomelidae</taxon>
        <taxon>Galerucinae</taxon>
        <taxon>Diabroticina</taxon>
        <taxon>Diabroticites</taxon>
        <taxon>Diabrotica</taxon>
    </lineage>
</organism>
<proteinExistence type="inferred from homology"/>
<evidence type="ECO:0000256" key="3">
    <source>
        <dbReference type="ARBA" id="ARBA00018596"/>
    </source>
</evidence>
<dbReference type="Pfam" id="PF08418">
    <property type="entry name" value="Pol_alpha_B_N"/>
    <property type="match status" value="1"/>
</dbReference>
<evidence type="ECO:0000256" key="1">
    <source>
        <dbReference type="ARBA" id="ARBA00004123"/>
    </source>
</evidence>
<dbReference type="PANTHER" id="PTHR23061:SF12">
    <property type="entry name" value="DNA POLYMERASE ALPHA SUBUNIT B"/>
    <property type="match status" value="1"/>
</dbReference>
<feature type="compositionally biased region" description="Basic and acidic residues" evidence="7">
    <location>
        <begin position="178"/>
        <end position="189"/>
    </location>
</feature>
<reference evidence="12" key="1">
    <citation type="submission" date="2025-08" db="UniProtKB">
        <authorList>
            <consortium name="RefSeq"/>
        </authorList>
    </citation>
    <scope>IDENTIFICATION</scope>
    <source>
        <tissue evidence="12">Whole insect</tissue>
    </source>
</reference>
<evidence type="ECO:0000256" key="5">
    <source>
        <dbReference type="ARBA" id="ARBA00023242"/>
    </source>
</evidence>
<dbReference type="InterPro" id="IPR016722">
    <property type="entry name" value="DNA_pol_alpha_bsu"/>
</dbReference>
<dbReference type="PIRSF" id="PIRSF018300">
    <property type="entry name" value="DNA_pol_alph_2"/>
    <property type="match status" value="1"/>
</dbReference>
<dbReference type="GO" id="GO:0003677">
    <property type="term" value="F:DNA binding"/>
    <property type="evidence" value="ECO:0007669"/>
    <property type="project" value="InterPro"/>
</dbReference>
<evidence type="ECO:0000259" key="11">
    <source>
        <dbReference type="Pfam" id="PF22062"/>
    </source>
</evidence>
<gene>
    <name evidence="12" type="primary">LOC114324399</name>
</gene>
<feature type="domain" description="DNA polymerase alpha/delta/epsilon subunit B" evidence="9">
    <location>
        <begin position="358"/>
        <end position="564"/>
    </location>
</feature>
<feature type="domain" description="DNA polymerase alpha subunit B N-terminal" evidence="10">
    <location>
        <begin position="36"/>
        <end position="102"/>
    </location>
</feature>
<feature type="chain" id="PRO_5028220555" description="DNA polymerase alpha subunit B" evidence="8">
    <location>
        <begin position="19"/>
        <end position="610"/>
    </location>
</feature>
<name>A0A6P7EZK2_DIAVI</name>
<dbReference type="Pfam" id="PF04042">
    <property type="entry name" value="DNA_pol_E_B"/>
    <property type="match status" value="1"/>
</dbReference>
<feature type="domain" description="DNA polymerase alpha subunit B OB" evidence="11">
    <location>
        <begin position="239"/>
        <end position="338"/>
    </location>
</feature>
<evidence type="ECO:0000313" key="12">
    <source>
        <dbReference type="RefSeq" id="XP_028128032.1"/>
    </source>
</evidence>
<comment type="subcellular location">
    <subcellularLocation>
        <location evidence="1 6">Nucleus</location>
    </subcellularLocation>
</comment>
<sequence length="610" mass="68640">MSMFLLFAPKFWLIRVSGVIFNSLTKKIIKMATKDEISAGFEELNIKVVDSVLNKCLELCIAYNLEAEDFCDQWCAFTASNYNGALPTIELLEKMERKEFHKKEQSYSKLNINDELVEDRRRNHNESAALTPQHPKNPQVFLPVANNHLLHHIFCINQYIQQVVQNILACTMGGARKSSEKFSQRKDSRSVQSHFGSTTASFKRESNVVLSTKEVEDHKISAGVKYMYEIIGNKARSMNNAIRNLGHAILDNHGLNLSQGLLINQMGEMVTYGRIVSDSDGRINSQSILLEGTDETNLCYTTRLNLSKLSSYSLFPGQVIAAKGNNVKNLAFVAEKIYTDAHLDSPEPPLVQNGTMQIVIAAGPFTFKENLSYEPLNELIKYITEHEPHVVILTGPFLEKTHDSVLNGSLTQTFDSFFAEVIDVLMSSIQHKDTQVVVVSSSKDVHHHPIYPTPPYKITEKYSKLLFVPDPAVIDVDGLVIAATTVDVLFHMSNYELHFDKESVIKSGRMERMISHLLNQKQIYPLCPAHKELNVDQILLQQFGTLSVKPHILVLPSNLKNFVKEVNDCLVINPERLTKGLEAGTFARVEIEPGKSRSLCNRAAVQILRV</sequence>
<feature type="region of interest" description="Disordered" evidence="7">
    <location>
        <begin position="178"/>
        <end position="198"/>
    </location>
</feature>
<dbReference type="RefSeq" id="XP_028128032.1">
    <property type="nucleotide sequence ID" value="XM_028272231.1"/>
</dbReference>
<dbReference type="GO" id="GO:0006270">
    <property type="term" value="P:DNA replication initiation"/>
    <property type="evidence" value="ECO:0007669"/>
    <property type="project" value="TreeGrafter"/>
</dbReference>
<dbReference type="InterPro" id="IPR054300">
    <property type="entry name" value="OB_DPOA2"/>
</dbReference>
<evidence type="ECO:0000256" key="7">
    <source>
        <dbReference type="SAM" id="MobiDB-lite"/>
    </source>
</evidence>
<keyword evidence="4 6" id="KW-0235">DNA replication</keyword>
<evidence type="ECO:0000256" key="8">
    <source>
        <dbReference type="SAM" id="SignalP"/>
    </source>
</evidence>
<dbReference type="InterPro" id="IPR007185">
    <property type="entry name" value="DNA_pol_a/d/e_bsu"/>
</dbReference>
<dbReference type="Gene3D" id="3.60.21.60">
    <property type="match status" value="1"/>
</dbReference>
<keyword evidence="8" id="KW-0732">Signal</keyword>
<dbReference type="Pfam" id="PF22062">
    <property type="entry name" value="OB_DPOA2"/>
    <property type="match status" value="1"/>
</dbReference>
<comment type="function">
    <text evidence="6">Accessory subunit of the DNA polymerase alpha complex (also known as the alpha DNA polymerase-primase complex) which plays an essential role in the initiation of DNA synthesis.</text>
</comment>
<evidence type="ECO:0000256" key="4">
    <source>
        <dbReference type="ARBA" id="ARBA00022705"/>
    </source>
</evidence>
<feature type="signal peptide" evidence="8">
    <location>
        <begin position="1"/>
        <end position="18"/>
    </location>
</feature>
<accession>A0A6P7EZK2</accession>
<dbReference type="AlphaFoldDB" id="A0A6P7EZK2"/>
<dbReference type="FunCoup" id="A0A6P7EZK2">
    <property type="interactions" value="1176"/>
</dbReference>
<dbReference type="OrthoDB" id="336885at2759"/>
<protein>
    <recommendedName>
        <fullName evidence="3 6">DNA polymerase alpha subunit B</fullName>
    </recommendedName>
</protein>
<dbReference type="PANTHER" id="PTHR23061">
    <property type="entry name" value="DNA POLYMERASE 2 ALPHA 70 KDA SUBUNIT"/>
    <property type="match status" value="1"/>
</dbReference>
<evidence type="ECO:0000259" key="9">
    <source>
        <dbReference type="Pfam" id="PF04042"/>
    </source>
</evidence>
<dbReference type="InParanoid" id="A0A6P7EZK2"/>
<comment type="similarity">
    <text evidence="2 6">Belongs to the DNA polymerase alpha subunit B family.</text>
</comment>
<keyword evidence="5 6" id="KW-0539">Nucleus</keyword>
<evidence type="ECO:0000256" key="6">
    <source>
        <dbReference type="PIRNR" id="PIRNR018300"/>
    </source>
</evidence>
<evidence type="ECO:0000256" key="2">
    <source>
        <dbReference type="ARBA" id="ARBA00007299"/>
    </source>
</evidence>
<dbReference type="InterPro" id="IPR013627">
    <property type="entry name" value="Pol_alpha_B_N"/>
</dbReference>